<name>A0ABU5JL61_9ACTN</name>
<protein>
    <submittedName>
        <fullName evidence="1">SUKH-3 domain-containing protein</fullName>
    </submittedName>
</protein>
<accession>A0ABU5JL61</accession>
<dbReference type="RefSeq" id="WP_322442952.1">
    <property type="nucleotide sequence ID" value="NZ_JAXOTQ010000045.1"/>
</dbReference>
<comment type="caution">
    <text evidence="1">The sequence shown here is derived from an EMBL/GenBank/DDBJ whole genome shotgun (WGS) entry which is preliminary data.</text>
</comment>
<organism evidence="1 2">
    <name type="scientific">Micromonospora sicca</name>
    <dbReference type="NCBI Taxonomy" id="2202420"/>
    <lineage>
        <taxon>Bacteria</taxon>
        <taxon>Bacillati</taxon>
        <taxon>Actinomycetota</taxon>
        <taxon>Actinomycetes</taxon>
        <taxon>Micromonosporales</taxon>
        <taxon>Micromonosporaceae</taxon>
        <taxon>Micromonospora</taxon>
    </lineage>
</organism>
<keyword evidence="2" id="KW-1185">Reference proteome</keyword>
<proteinExistence type="predicted"/>
<dbReference type="EMBL" id="JAXOTQ010000045">
    <property type="protein sequence ID" value="MDZ5493355.1"/>
    <property type="molecule type" value="Genomic_DNA"/>
</dbReference>
<dbReference type="Proteomes" id="UP001290101">
    <property type="component" value="Unassembled WGS sequence"/>
</dbReference>
<evidence type="ECO:0000313" key="1">
    <source>
        <dbReference type="EMBL" id="MDZ5493355.1"/>
    </source>
</evidence>
<reference evidence="1 2" key="1">
    <citation type="submission" date="2023-12" db="EMBL/GenBank/DDBJ databases">
        <title>Micromonospora sp. nov., isolated from Atacama Desert.</title>
        <authorList>
            <person name="Carro L."/>
            <person name="Golinska P."/>
            <person name="Klenk H.-P."/>
            <person name="Goodfellow M."/>
        </authorList>
    </citation>
    <scope>NUCLEOTIDE SEQUENCE [LARGE SCALE GENOMIC DNA]</scope>
    <source>
        <strain evidence="1 2">4G53</strain>
    </source>
</reference>
<dbReference type="InterPro" id="IPR025850">
    <property type="entry name" value="SUKH-3"/>
</dbReference>
<sequence>MAQDFTSRLPAAAVQALRAAGWAPDRSVDVRAWHEILGAEGFVLHLLARQVLENFGGLRVTPPVAVGAFRNSDVLFEPELAGSGMFDIAVELKKMFGQDFYPIAEWITNSTVFLGSAGMVVDDHDVEVLHVADSFEDALRVMLLADREPPVLHTYSR</sequence>
<evidence type="ECO:0000313" key="2">
    <source>
        <dbReference type="Proteomes" id="UP001290101"/>
    </source>
</evidence>
<gene>
    <name evidence="1" type="ORF">U2F25_28455</name>
</gene>
<dbReference type="Pfam" id="PF14433">
    <property type="entry name" value="SUKH-3"/>
    <property type="match status" value="1"/>
</dbReference>